<organism evidence="5">
    <name type="scientific">Sporolactobacillus sp. Y61</name>
    <dbReference type="NCBI Taxonomy" id="3160863"/>
    <lineage>
        <taxon>Bacteria</taxon>
        <taxon>Bacillati</taxon>
        <taxon>Bacillota</taxon>
        <taxon>Bacilli</taxon>
        <taxon>Bacillales</taxon>
        <taxon>Sporolactobacillaceae</taxon>
        <taxon>Sporolactobacillus</taxon>
    </lineage>
</organism>
<dbReference type="EMBL" id="CP159510">
    <property type="protein sequence ID" value="XCJ18032.1"/>
    <property type="molecule type" value="Genomic_DNA"/>
</dbReference>
<sequence length="200" mass="23793">MVTPDALTELVKTIKSDQKIGIVGSKMYYYNSNKIWFAGGRVSSWTGQTHHIGYGEEDHGQYDQQRPVEFITGCSLLFRRALIDRIGLMREFYFLYYEETEWNIRARQAGFKVVYQPKSRIYHKVSTATGGEQNPDPYVAYYDLRNEYWMIKHTQNLFRTLVAYFYRLYKAFLKTKIIFQGHQDRKLERIKYILKAVTTF</sequence>
<name>A0AAU8IIH9_9BACL</name>
<dbReference type="GO" id="GO:0016757">
    <property type="term" value="F:glycosyltransferase activity"/>
    <property type="evidence" value="ECO:0007669"/>
    <property type="project" value="UniProtKB-KW"/>
</dbReference>
<comment type="similarity">
    <text evidence="2">Belongs to the glycosyltransferase 2 family.</text>
</comment>
<gene>
    <name evidence="5" type="ORF">ABNN70_06110</name>
</gene>
<dbReference type="RefSeq" id="WP_353949114.1">
    <property type="nucleotide sequence ID" value="NZ_CP159510.1"/>
</dbReference>
<dbReference type="AlphaFoldDB" id="A0AAU8IIH9"/>
<accession>A0AAU8IIH9</accession>
<proteinExistence type="inferred from homology"/>
<reference evidence="5" key="1">
    <citation type="submission" date="2024-06" db="EMBL/GenBank/DDBJ databases">
        <authorList>
            <person name="Fan A."/>
            <person name="Zhang F.Y."/>
            <person name="Zhang L."/>
        </authorList>
    </citation>
    <scope>NUCLEOTIDE SEQUENCE</scope>
    <source>
        <strain evidence="5">Y61</strain>
    </source>
</reference>
<dbReference type="EC" id="2.4.-.-" evidence="5"/>
<dbReference type="PANTHER" id="PTHR43179">
    <property type="entry name" value="RHAMNOSYLTRANSFERASE WBBL"/>
    <property type="match status" value="1"/>
</dbReference>
<evidence type="ECO:0000256" key="4">
    <source>
        <dbReference type="ARBA" id="ARBA00022679"/>
    </source>
</evidence>
<dbReference type="Pfam" id="PF13641">
    <property type="entry name" value="Glyco_tranf_2_3"/>
    <property type="match status" value="1"/>
</dbReference>
<dbReference type="SUPFAM" id="SSF53448">
    <property type="entry name" value="Nucleotide-diphospho-sugar transferases"/>
    <property type="match status" value="1"/>
</dbReference>
<evidence type="ECO:0000256" key="3">
    <source>
        <dbReference type="ARBA" id="ARBA00022676"/>
    </source>
</evidence>
<comment type="pathway">
    <text evidence="1">Cell wall biogenesis; cell wall polysaccharide biosynthesis.</text>
</comment>
<evidence type="ECO:0000256" key="1">
    <source>
        <dbReference type="ARBA" id="ARBA00004776"/>
    </source>
</evidence>
<evidence type="ECO:0000256" key="2">
    <source>
        <dbReference type="ARBA" id="ARBA00006739"/>
    </source>
</evidence>
<keyword evidence="3 5" id="KW-0328">Glycosyltransferase</keyword>
<evidence type="ECO:0000313" key="5">
    <source>
        <dbReference type="EMBL" id="XCJ18032.1"/>
    </source>
</evidence>
<protein>
    <submittedName>
        <fullName evidence="5">Glycosyltransferase family 2 protein</fullName>
        <ecNumber evidence="5">2.4.-.-</ecNumber>
    </submittedName>
</protein>
<keyword evidence="4 5" id="KW-0808">Transferase</keyword>
<dbReference type="InterPro" id="IPR029044">
    <property type="entry name" value="Nucleotide-diphossugar_trans"/>
</dbReference>
<dbReference type="PANTHER" id="PTHR43179:SF12">
    <property type="entry name" value="GALACTOFURANOSYLTRANSFERASE GLFT2"/>
    <property type="match status" value="1"/>
</dbReference>
<dbReference type="Gene3D" id="3.90.550.10">
    <property type="entry name" value="Spore Coat Polysaccharide Biosynthesis Protein SpsA, Chain A"/>
    <property type="match status" value="1"/>
</dbReference>